<dbReference type="InterPro" id="IPR046497">
    <property type="entry name" value="DUF6590"/>
</dbReference>
<dbReference type="Pfam" id="PF20233">
    <property type="entry name" value="DUF6590"/>
    <property type="match status" value="1"/>
</dbReference>
<sequence>MLSPEHSRGDDVIGLDKPQDRSNNNRRKRTASKGGSSTYPSQPTEWSEWILDPGGRGYYCWRTSVEGQTEYAYHTTTPRSSVPAAIDGILDLSNHTTYSNTYGGTTDSLSTLHPSHEGGNGSPLVGIIRGNAGSSYANIPTVDTQSSTASAYNYKQNVSIYPYGQSSSVSMATNPNYSSVVTYKPNNSMEDLSQQFASTSSVNSQSNVQQLQQINLSYGLGNPTSTSKGTGKEAVPNEPNFKIRHPRAFKFGLVIKVLWSEPKGVPLYPNPVLPGQANRGEMAHTKMRRFVVIWVGKGHCQCLPILTYGGQATQKAGVVADEHVAVYTERRPTESLPTFPGEVLSRTPLRVLPNTPRDMLDVSSRLHLTKLYTVEFNIKVAIIGVVAPSDLDTLKGYFKEAWLDKF</sequence>
<evidence type="ECO:0000313" key="3">
    <source>
        <dbReference type="EMBL" id="CAG8961948.1"/>
    </source>
</evidence>
<feature type="compositionally biased region" description="Basic and acidic residues" evidence="1">
    <location>
        <begin position="1"/>
        <end position="11"/>
    </location>
</feature>
<gene>
    <name evidence="3" type="ORF">HYFRA_00013728</name>
</gene>
<organism evidence="3 4">
    <name type="scientific">Hymenoscyphus fraxineus</name>
    <dbReference type="NCBI Taxonomy" id="746836"/>
    <lineage>
        <taxon>Eukaryota</taxon>
        <taxon>Fungi</taxon>
        <taxon>Dikarya</taxon>
        <taxon>Ascomycota</taxon>
        <taxon>Pezizomycotina</taxon>
        <taxon>Leotiomycetes</taxon>
        <taxon>Helotiales</taxon>
        <taxon>Helotiaceae</taxon>
        <taxon>Hymenoscyphus</taxon>
    </lineage>
</organism>
<keyword evidence="4" id="KW-1185">Reference proteome</keyword>
<dbReference type="PANTHER" id="PTHR35391">
    <property type="entry name" value="C2H2-TYPE DOMAIN-CONTAINING PROTEIN-RELATED"/>
    <property type="match status" value="1"/>
</dbReference>
<name>A0A9N9LCG3_9HELO</name>
<feature type="region of interest" description="Disordered" evidence="1">
    <location>
        <begin position="1"/>
        <end position="47"/>
    </location>
</feature>
<feature type="domain" description="DUF6590" evidence="2">
    <location>
        <begin position="247"/>
        <end position="394"/>
    </location>
</feature>
<feature type="region of interest" description="Disordered" evidence="1">
    <location>
        <begin position="219"/>
        <end position="239"/>
    </location>
</feature>
<evidence type="ECO:0000256" key="1">
    <source>
        <dbReference type="SAM" id="MobiDB-lite"/>
    </source>
</evidence>
<dbReference type="OrthoDB" id="3559580at2759"/>
<reference evidence="3" key="1">
    <citation type="submission" date="2021-07" db="EMBL/GenBank/DDBJ databases">
        <authorList>
            <person name="Durling M."/>
        </authorList>
    </citation>
    <scope>NUCLEOTIDE SEQUENCE</scope>
</reference>
<comment type="caution">
    <text evidence="3">The sequence shown here is derived from an EMBL/GenBank/DDBJ whole genome shotgun (WGS) entry which is preliminary data.</text>
</comment>
<dbReference type="EMBL" id="CAJVRL010000121">
    <property type="protein sequence ID" value="CAG8961948.1"/>
    <property type="molecule type" value="Genomic_DNA"/>
</dbReference>
<evidence type="ECO:0000313" key="4">
    <source>
        <dbReference type="Proteomes" id="UP000696280"/>
    </source>
</evidence>
<dbReference type="Proteomes" id="UP000696280">
    <property type="component" value="Unassembled WGS sequence"/>
</dbReference>
<accession>A0A9N9LCG3</accession>
<dbReference type="AlphaFoldDB" id="A0A9N9LCG3"/>
<evidence type="ECO:0000259" key="2">
    <source>
        <dbReference type="Pfam" id="PF20233"/>
    </source>
</evidence>
<feature type="compositionally biased region" description="Polar residues" evidence="1">
    <location>
        <begin position="33"/>
        <end position="45"/>
    </location>
</feature>
<proteinExistence type="predicted"/>
<dbReference type="PANTHER" id="PTHR35391:SF5">
    <property type="entry name" value="DUF6590 DOMAIN-CONTAINING PROTEIN"/>
    <property type="match status" value="1"/>
</dbReference>
<protein>
    <recommendedName>
        <fullName evidence="2">DUF6590 domain-containing protein</fullName>
    </recommendedName>
</protein>